<dbReference type="PANTHER" id="PTHR35523">
    <property type="entry name" value="CELL WALL PROTEIN SED1"/>
    <property type="match status" value="1"/>
</dbReference>
<dbReference type="OrthoDB" id="4094614at2759"/>
<sequence>MRSQIFALGLASVATAAYAPPAYGAEETSSVPAAPAYGESSTSSPVAPAYEATTSTPEAEKPTGYGGSWGSSSSESESAPAYTTPAATTPAGYGGDKTVTDVYSEYTTYCPEATTLTHGGKTYTVSTATTLTITSCYGGCTKESASVPTWAPSSSASVPYSPVETSMSAPAPPVYGGSSSATWATSAATVPYYPTGVANATTPAGTGYPSVSASQPASYTGAASNVAAGAMVGLSGLVAALFM</sequence>
<dbReference type="InterPro" id="IPR038843">
    <property type="entry name" value="Sed1/Spi1"/>
</dbReference>
<evidence type="ECO:0000256" key="2">
    <source>
        <dbReference type="SAM" id="SignalP"/>
    </source>
</evidence>
<comment type="caution">
    <text evidence="3">The sequence shown here is derived from an EMBL/GenBank/DDBJ whole genome shotgun (WGS) entry which is preliminary data.</text>
</comment>
<dbReference type="GO" id="GO:0009277">
    <property type="term" value="C:fungal-type cell wall"/>
    <property type="evidence" value="ECO:0007669"/>
    <property type="project" value="TreeGrafter"/>
</dbReference>
<evidence type="ECO:0000313" key="3">
    <source>
        <dbReference type="EMBL" id="KXT00561.1"/>
    </source>
</evidence>
<evidence type="ECO:0000313" key="4">
    <source>
        <dbReference type="Proteomes" id="UP000070133"/>
    </source>
</evidence>
<organism evidence="3 4">
    <name type="scientific">Pseudocercospora eumusae</name>
    <dbReference type="NCBI Taxonomy" id="321146"/>
    <lineage>
        <taxon>Eukaryota</taxon>
        <taxon>Fungi</taxon>
        <taxon>Dikarya</taxon>
        <taxon>Ascomycota</taxon>
        <taxon>Pezizomycotina</taxon>
        <taxon>Dothideomycetes</taxon>
        <taxon>Dothideomycetidae</taxon>
        <taxon>Mycosphaerellales</taxon>
        <taxon>Mycosphaerellaceae</taxon>
        <taxon>Pseudocercospora</taxon>
    </lineage>
</organism>
<dbReference type="Proteomes" id="UP000070133">
    <property type="component" value="Unassembled WGS sequence"/>
</dbReference>
<dbReference type="PANTHER" id="PTHR35523:SF1">
    <property type="entry name" value="CELL WALL PROTEIN SED1"/>
    <property type="match status" value="1"/>
</dbReference>
<accession>A0A139HDL2</accession>
<dbReference type="GO" id="GO:0005199">
    <property type="term" value="F:structural constituent of cell wall"/>
    <property type="evidence" value="ECO:0007669"/>
    <property type="project" value="InterPro"/>
</dbReference>
<keyword evidence="2" id="KW-0732">Signal</keyword>
<evidence type="ECO:0000256" key="1">
    <source>
        <dbReference type="SAM" id="MobiDB-lite"/>
    </source>
</evidence>
<reference evidence="3 4" key="1">
    <citation type="submission" date="2015-07" db="EMBL/GenBank/DDBJ databases">
        <title>Comparative genomics of the Sigatoka disease complex on banana suggests a link between parallel evolutionary changes in Pseudocercospora fijiensis and Pseudocercospora eumusae and increased virulence on the banana host.</title>
        <authorList>
            <person name="Chang T.-C."/>
            <person name="Salvucci A."/>
            <person name="Crous P.W."/>
            <person name="Stergiopoulos I."/>
        </authorList>
    </citation>
    <scope>NUCLEOTIDE SEQUENCE [LARGE SCALE GENOMIC DNA]</scope>
    <source>
        <strain evidence="3 4">CBS 114824</strain>
    </source>
</reference>
<dbReference type="EMBL" id="LFZN01000071">
    <property type="protein sequence ID" value="KXT00561.1"/>
    <property type="molecule type" value="Genomic_DNA"/>
</dbReference>
<proteinExistence type="predicted"/>
<dbReference type="AlphaFoldDB" id="A0A139HDL2"/>
<dbReference type="GO" id="GO:0031505">
    <property type="term" value="P:fungal-type cell wall organization"/>
    <property type="evidence" value="ECO:0007669"/>
    <property type="project" value="InterPro"/>
</dbReference>
<gene>
    <name evidence="3" type="ORF">AC578_5236</name>
</gene>
<name>A0A139HDL2_9PEZI</name>
<feature type="chain" id="PRO_5007806613" evidence="2">
    <location>
        <begin position="25"/>
        <end position="243"/>
    </location>
</feature>
<keyword evidence="4" id="KW-1185">Reference proteome</keyword>
<feature type="compositionally biased region" description="Low complexity" evidence="1">
    <location>
        <begin position="70"/>
        <end position="91"/>
    </location>
</feature>
<protein>
    <submittedName>
        <fullName evidence="3">Uncharacterized protein</fullName>
    </submittedName>
</protein>
<feature type="signal peptide" evidence="2">
    <location>
        <begin position="1"/>
        <end position="24"/>
    </location>
</feature>
<feature type="region of interest" description="Disordered" evidence="1">
    <location>
        <begin position="24"/>
        <end position="93"/>
    </location>
</feature>